<comment type="domain">
    <text evidence="10">The DHHC domain is required for palmitoyltransferase activity.</text>
</comment>
<dbReference type="EMBL" id="ML170169">
    <property type="protein sequence ID" value="TDL23802.1"/>
    <property type="molecule type" value="Genomic_DNA"/>
</dbReference>
<dbReference type="STRING" id="50990.A0A4Y7Q9M8"/>
<keyword evidence="2 10" id="KW-0808">Transferase</keyword>
<dbReference type="GO" id="GO:0006612">
    <property type="term" value="P:protein targeting to membrane"/>
    <property type="evidence" value="ECO:0007669"/>
    <property type="project" value="TreeGrafter"/>
</dbReference>
<dbReference type="VEuPathDB" id="FungiDB:BD410DRAFT_720543"/>
<keyword evidence="7" id="KW-0449">Lipoprotein</keyword>
<dbReference type="GO" id="GO:0019706">
    <property type="term" value="F:protein-cysteine S-palmitoyltransferase activity"/>
    <property type="evidence" value="ECO:0007669"/>
    <property type="project" value="UniProtKB-EC"/>
</dbReference>
<keyword evidence="6" id="KW-0564">Palmitate</keyword>
<accession>A0A4Y7Q9M8</accession>
<dbReference type="InterPro" id="IPR039859">
    <property type="entry name" value="PFA4/ZDH16/20/ERF2-like"/>
</dbReference>
<name>A0A4Y7Q9M8_9AGAM</name>
<organism evidence="12 13">
    <name type="scientific">Rickenella mellea</name>
    <dbReference type="NCBI Taxonomy" id="50990"/>
    <lineage>
        <taxon>Eukaryota</taxon>
        <taxon>Fungi</taxon>
        <taxon>Dikarya</taxon>
        <taxon>Basidiomycota</taxon>
        <taxon>Agaricomycotina</taxon>
        <taxon>Agaricomycetes</taxon>
        <taxon>Hymenochaetales</taxon>
        <taxon>Rickenellaceae</taxon>
        <taxon>Rickenella</taxon>
    </lineage>
</organism>
<reference evidence="12 13" key="1">
    <citation type="submission" date="2018-06" db="EMBL/GenBank/DDBJ databases">
        <title>A transcriptomic atlas of mushroom development highlights an independent origin of complex multicellularity.</title>
        <authorList>
            <consortium name="DOE Joint Genome Institute"/>
            <person name="Krizsan K."/>
            <person name="Almasi E."/>
            <person name="Merenyi Z."/>
            <person name="Sahu N."/>
            <person name="Viragh M."/>
            <person name="Koszo T."/>
            <person name="Mondo S."/>
            <person name="Kiss B."/>
            <person name="Balint B."/>
            <person name="Kues U."/>
            <person name="Barry K."/>
            <person name="Hegedus J.C."/>
            <person name="Henrissat B."/>
            <person name="Johnson J."/>
            <person name="Lipzen A."/>
            <person name="Ohm R."/>
            <person name="Nagy I."/>
            <person name="Pangilinan J."/>
            <person name="Yan J."/>
            <person name="Xiong Y."/>
            <person name="Grigoriev I.V."/>
            <person name="Hibbett D.S."/>
            <person name="Nagy L.G."/>
        </authorList>
    </citation>
    <scope>NUCLEOTIDE SEQUENCE [LARGE SCALE GENOMIC DNA]</scope>
    <source>
        <strain evidence="12 13">SZMC22713</strain>
    </source>
</reference>
<keyword evidence="5 10" id="KW-0472">Membrane</keyword>
<gene>
    <name evidence="12" type="ORF">BD410DRAFT_720543</name>
</gene>
<feature type="transmembrane region" description="Helical" evidence="10">
    <location>
        <begin position="113"/>
        <end position="135"/>
    </location>
</feature>
<dbReference type="GO" id="GO:0005794">
    <property type="term" value="C:Golgi apparatus"/>
    <property type="evidence" value="ECO:0007669"/>
    <property type="project" value="TreeGrafter"/>
</dbReference>
<evidence type="ECO:0000256" key="8">
    <source>
        <dbReference type="ARBA" id="ARBA00023315"/>
    </source>
</evidence>
<evidence type="ECO:0000256" key="1">
    <source>
        <dbReference type="ARBA" id="ARBA00004141"/>
    </source>
</evidence>
<dbReference type="AlphaFoldDB" id="A0A4Y7Q9M8"/>
<dbReference type="OrthoDB" id="302728at2759"/>
<evidence type="ECO:0000256" key="4">
    <source>
        <dbReference type="ARBA" id="ARBA00022989"/>
    </source>
</evidence>
<evidence type="ECO:0000256" key="5">
    <source>
        <dbReference type="ARBA" id="ARBA00023136"/>
    </source>
</evidence>
<dbReference type="PROSITE" id="PS50216">
    <property type="entry name" value="DHHC"/>
    <property type="match status" value="1"/>
</dbReference>
<keyword evidence="8 10" id="KW-0012">Acyltransferase</keyword>
<dbReference type="EC" id="2.3.1.225" evidence="10"/>
<keyword evidence="13" id="KW-1185">Reference proteome</keyword>
<evidence type="ECO:0000256" key="10">
    <source>
        <dbReference type="RuleBase" id="RU079119"/>
    </source>
</evidence>
<evidence type="ECO:0000256" key="9">
    <source>
        <dbReference type="ARBA" id="ARBA00048048"/>
    </source>
</evidence>
<feature type="transmembrane region" description="Helical" evidence="10">
    <location>
        <begin position="163"/>
        <end position="184"/>
    </location>
</feature>
<protein>
    <recommendedName>
        <fullName evidence="10">Palmitoyltransferase</fullName>
        <ecNumber evidence="10">2.3.1.225</ecNumber>
    </recommendedName>
</protein>
<feature type="transmembrane region" description="Helical" evidence="10">
    <location>
        <begin position="204"/>
        <end position="232"/>
    </location>
</feature>
<dbReference type="GO" id="GO:0005783">
    <property type="term" value="C:endoplasmic reticulum"/>
    <property type="evidence" value="ECO:0007669"/>
    <property type="project" value="TreeGrafter"/>
</dbReference>
<evidence type="ECO:0000256" key="6">
    <source>
        <dbReference type="ARBA" id="ARBA00023139"/>
    </source>
</evidence>
<keyword evidence="3 10" id="KW-0812">Transmembrane</keyword>
<dbReference type="PANTHER" id="PTHR22883">
    <property type="entry name" value="ZINC FINGER DHHC DOMAIN CONTAINING PROTEIN"/>
    <property type="match status" value="1"/>
</dbReference>
<evidence type="ECO:0000313" key="13">
    <source>
        <dbReference type="Proteomes" id="UP000294933"/>
    </source>
</evidence>
<dbReference type="GO" id="GO:0016020">
    <property type="term" value="C:membrane"/>
    <property type="evidence" value="ECO:0007669"/>
    <property type="project" value="UniProtKB-SubCell"/>
</dbReference>
<feature type="non-terminal residue" evidence="12">
    <location>
        <position position="1"/>
    </location>
</feature>
<comment type="catalytic activity">
    <reaction evidence="9 10">
        <text>L-cysteinyl-[protein] + hexadecanoyl-CoA = S-hexadecanoyl-L-cysteinyl-[protein] + CoA</text>
        <dbReference type="Rhea" id="RHEA:36683"/>
        <dbReference type="Rhea" id="RHEA-COMP:10131"/>
        <dbReference type="Rhea" id="RHEA-COMP:11032"/>
        <dbReference type="ChEBI" id="CHEBI:29950"/>
        <dbReference type="ChEBI" id="CHEBI:57287"/>
        <dbReference type="ChEBI" id="CHEBI:57379"/>
        <dbReference type="ChEBI" id="CHEBI:74151"/>
        <dbReference type="EC" id="2.3.1.225"/>
    </reaction>
</comment>
<sequence length="328" mass="36730">GWYLSIWEIGLVYLVCMNILMLSTMSFFLYLWKLPHDHSTVRHAEPNIDTVTEPYECIDPEGSLATCSKEPCNAAWKPPRAHHCSTCGICRLEFDHHCPWIGNCVTSAVMKPFLLFLCITPLAVAVAVSPILRALRGHASLALKVSQADEWARRVWWDWPGSWIFIGGPAGRWIGGIILGFRILNDTEPKVPRGAGDMVVEPSITLLLVVACGGILSVFAVIVAVFNAINILQGRTTLEALRPMKQSKDGGNPRQVFICVPNSTNPVLQHRRAYPALPGERLYDLGWRQNCRIFFSRPLFPRQGADSGFIWPKINPTILHRLRNEPSN</sequence>
<evidence type="ECO:0000256" key="2">
    <source>
        <dbReference type="ARBA" id="ARBA00022679"/>
    </source>
</evidence>
<comment type="subcellular location">
    <subcellularLocation>
        <location evidence="1">Membrane</location>
        <topology evidence="1">Multi-pass membrane protein</topology>
    </subcellularLocation>
</comment>
<evidence type="ECO:0000313" key="12">
    <source>
        <dbReference type="EMBL" id="TDL23802.1"/>
    </source>
</evidence>
<evidence type="ECO:0000256" key="7">
    <source>
        <dbReference type="ARBA" id="ARBA00023288"/>
    </source>
</evidence>
<dbReference type="Pfam" id="PF01529">
    <property type="entry name" value="DHHC"/>
    <property type="match status" value="1"/>
</dbReference>
<proteinExistence type="inferred from homology"/>
<evidence type="ECO:0000256" key="3">
    <source>
        <dbReference type="ARBA" id="ARBA00022692"/>
    </source>
</evidence>
<feature type="domain" description="Palmitoyltransferase DHHC" evidence="11">
    <location>
        <begin position="75"/>
        <end position="128"/>
    </location>
</feature>
<comment type="similarity">
    <text evidence="10">Belongs to the DHHC palmitoyltransferase family.</text>
</comment>
<evidence type="ECO:0000259" key="11">
    <source>
        <dbReference type="Pfam" id="PF01529"/>
    </source>
</evidence>
<feature type="transmembrane region" description="Helical" evidence="10">
    <location>
        <begin position="12"/>
        <end position="32"/>
    </location>
</feature>
<dbReference type="InterPro" id="IPR001594">
    <property type="entry name" value="Palmitoyltrfase_DHHC"/>
</dbReference>
<dbReference type="Proteomes" id="UP000294933">
    <property type="component" value="Unassembled WGS sequence"/>
</dbReference>
<keyword evidence="4 10" id="KW-1133">Transmembrane helix</keyword>